<accession>A0AAD6N0Q4</accession>
<proteinExistence type="predicted"/>
<organism evidence="1 2">
    <name type="scientific">Penicillium malachiteum</name>
    <dbReference type="NCBI Taxonomy" id="1324776"/>
    <lineage>
        <taxon>Eukaryota</taxon>
        <taxon>Fungi</taxon>
        <taxon>Dikarya</taxon>
        <taxon>Ascomycota</taxon>
        <taxon>Pezizomycotina</taxon>
        <taxon>Eurotiomycetes</taxon>
        <taxon>Eurotiomycetidae</taxon>
        <taxon>Eurotiales</taxon>
        <taxon>Aspergillaceae</taxon>
        <taxon>Penicillium</taxon>
    </lineage>
</organism>
<evidence type="ECO:0000313" key="1">
    <source>
        <dbReference type="EMBL" id="KAJ5738676.1"/>
    </source>
</evidence>
<reference evidence="1" key="2">
    <citation type="submission" date="2023-01" db="EMBL/GenBank/DDBJ databases">
        <authorList>
            <person name="Petersen C."/>
        </authorList>
    </citation>
    <scope>NUCLEOTIDE SEQUENCE</scope>
    <source>
        <strain evidence="1">IBT 17514</strain>
    </source>
</reference>
<reference evidence="1" key="1">
    <citation type="journal article" date="2023" name="IMA Fungus">
        <title>Comparative genomic study of the Penicillium genus elucidates a diverse pangenome and 15 lateral gene transfer events.</title>
        <authorList>
            <person name="Petersen C."/>
            <person name="Sorensen T."/>
            <person name="Nielsen M.R."/>
            <person name="Sondergaard T.E."/>
            <person name="Sorensen J.L."/>
            <person name="Fitzpatrick D.A."/>
            <person name="Frisvad J.C."/>
            <person name="Nielsen K.L."/>
        </authorList>
    </citation>
    <scope>NUCLEOTIDE SEQUENCE</scope>
    <source>
        <strain evidence="1">IBT 17514</strain>
    </source>
</reference>
<protein>
    <submittedName>
        <fullName evidence="1">Uncharacterized protein</fullName>
    </submittedName>
</protein>
<comment type="caution">
    <text evidence="1">The sequence shown here is derived from an EMBL/GenBank/DDBJ whole genome shotgun (WGS) entry which is preliminary data.</text>
</comment>
<dbReference type="AlphaFoldDB" id="A0AAD6N0Q4"/>
<sequence length="178" mass="20101">MSLITDDLLQAVWQDAQTRTSDVLASADLWRHLWNKHLFAEKTFMASMQPPSKDGGRPRINLTIKGLVGANRGLAVLTFHEAETPTPRPEEVQELENQASDACERYLTQNPELRIVYAFTSLGTKGRAWRFDREEACLIPLFGSEDRANLSQYVELHSSEAELIRQAVETIKATQSDN</sequence>
<dbReference type="EMBL" id="JAQJAN010000002">
    <property type="protein sequence ID" value="KAJ5738676.1"/>
    <property type="molecule type" value="Genomic_DNA"/>
</dbReference>
<gene>
    <name evidence="1" type="ORF">N7493_001831</name>
</gene>
<dbReference type="Proteomes" id="UP001215712">
    <property type="component" value="Unassembled WGS sequence"/>
</dbReference>
<evidence type="ECO:0000313" key="2">
    <source>
        <dbReference type="Proteomes" id="UP001215712"/>
    </source>
</evidence>
<name>A0AAD6N0Q4_9EURO</name>
<keyword evidence="2" id="KW-1185">Reference proteome</keyword>